<gene>
    <name evidence="1" type="ORF">R5R35_013360</name>
</gene>
<dbReference type="AlphaFoldDB" id="A0AAN9W2U2"/>
<evidence type="ECO:0000313" key="1">
    <source>
        <dbReference type="EMBL" id="KAK7871142.1"/>
    </source>
</evidence>
<name>A0AAN9W2U2_9ORTH</name>
<dbReference type="EMBL" id="JAZDUA010000044">
    <property type="protein sequence ID" value="KAK7871142.1"/>
    <property type="molecule type" value="Genomic_DNA"/>
</dbReference>
<protein>
    <submittedName>
        <fullName evidence="1">Uncharacterized protein</fullName>
    </submittedName>
</protein>
<comment type="caution">
    <text evidence="1">The sequence shown here is derived from an EMBL/GenBank/DDBJ whole genome shotgun (WGS) entry which is preliminary data.</text>
</comment>
<sequence>MGCCSGSNFLFYVCFPSPVCCLGSEPIGTENSKPHLTACC</sequence>
<keyword evidence="2" id="KW-1185">Reference proteome</keyword>
<organism evidence="1 2">
    <name type="scientific">Gryllus longicercus</name>
    <dbReference type="NCBI Taxonomy" id="2509291"/>
    <lineage>
        <taxon>Eukaryota</taxon>
        <taxon>Metazoa</taxon>
        <taxon>Ecdysozoa</taxon>
        <taxon>Arthropoda</taxon>
        <taxon>Hexapoda</taxon>
        <taxon>Insecta</taxon>
        <taxon>Pterygota</taxon>
        <taxon>Neoptera</taxon>
        <taxon>Polyneoptera</taxon>
        <taxon>Orthoptera</taxon>
        <taxon>Ensifera</taxon>
        <taxon>Gryllidea</taxon>
        <taxon>Grylloidea</taxon>
        <taxon>Gryllidae</taxon>
        <taxon>Gryllinae</taxon>
        <taxon>Gryllus</taxon>
    </lineage>
</organism>
<proteinExistence type="predicted"/>
<accession>A0AAN9W2U2</accession>
<evidence type="ECO:0000313" key="2">
    <source>
        <dbReference type="Proteomes" id="UP001378592"/>
    </source>
</evidence>
<reference evidence="1 2" key="1">
    <citation type="submission" date="2024-03" db="EMBL/GenBank/DDBJ databases">
        <title>The genome assembly and annotation of the cricket Gryllus longicercus Weissman &amp; Gray.</title>
        <authorList>
            <person name="Szrajer S."/>
            <person name="Gray D."/>
            <person name="Ylla G."/>
        </authorList>
    </citation>
    <scope>NUCLEOTIDE SEQUENCE [LARGE SCALE GENOMIC DNA]</scope>
    <source>
        <strain evidence="1">DAG 2021-001</strain>
        <tissue evidence="1">Whole body minus gut</tissue>
    </source>
</reference>
<dbReference type="Proteomes" id="UP001378592">
    <property type="component" value="Unassembled WGS sequence"/>
</dbReference>